<accession>A0ABC8LMG8</accession>
<feature type="region of interest" description="Disordered" evidence="1">
    <location>
        <begin position="1"/>
        <end position="23"/>
    </location>
</feature>
<evidence type="ECO:0000313" key="2">
    <source>
        <dbReference type="EMBL" id="CAH8384778.1"/>
    </source>
</evidence>
<evidence type="ECO:0000256" key="1">
    <source>
        <dbReference type="SAM" id="MobiDB-lite"/>
    </source>
</evidence>
<sequence length="361" mass="39860">MATAMATESESDGDGDLDHDRDGDLHRHGDGILHRDGDGDFDPENLLRILEDFCSYLGFSSAALAVSTVVQSFFDRSGTRVSWVVISAMIGKSLKIMWSPNWEYKQGGGYRGHRDRPNRELGEGSSGGGKKNNYGISREDRGSLAINTRGVQQLRNGQRRNLNEPEMLMMDAFKEPSQALVKDQEKVRGEKSSSARKSLNFETMVESTENELVHQEPGSNVEMVPDRQLERTVDLDKGFNDQPVASDEANLMLVGVLLSDSELVDEDWEDGELPDFLDEMEGMQFTVNVPEATHEDNIPQEDTNAEEGTAKVAKKKSSKAGINRTRLVHKLLSPKKGKISKPALKNGDKGNGEGKKNGGKH</sequence>
<dbReference type="AlphaFoldDB" id="A0ABC8LMG8"/>
<feature type="compositionally biased region" description="Basic residues" evidence="1">
    <location>
        <begin position="326"/>
        <end position="339"/>
    </location>
</feature>
<gene>
    <name evidence="2" type="ORF">ERUC_LOCUS37261</name>
</gene>
<feature type="region of interest" description="Disordered" evidence="1">
    <location>
        <begin position="108"/>
        <end position="142"/>
    </location>
</feature>
<feature type="region of interest" description="Disordered" evidence="1">
    <location>
        <begin position="294"/>
        <end position="361"/>
    </location>
</feature>
<protein>
    <submittedName>
        <fullName evidence="2">Uncharacterized protein</fullName>
    </submittedName>
</protein>
<proteinExistence type="predicted"/>
<feature type="compositionally biased region" description="Basic and acidic residues" evidence="1">
    <location>
        <begin position="346"/>
        <end position="361"/>
    </location>
</feature>
<name>A0ABC8LMG8_ERUVS</name>
<dbReference type="EMBL" id="CAKOAT010632932">
    <property type="protein sequence ID" value="CAH8384778.1"/>
    <property type="molecule type" value="Genomic_DNA"/>
</dbReference>
<organism evidence="2 3">
    <name type="scientific">Eruca vesicaria subsp. sativa</name>
    <name type="common">Garden rocket</name>
    <name type="synonym">Eruca sativa</name>
    <dbReference type="NCBI Taxonomy" id="29727"/>
    <lineage>
        <taxon>Eukaryota</taxon>
        <taxon>Viridiplantae</taxon>
        <taxon>Streptophyta</taxon>
        <taxon>Embryophyta</taxon>
        <taxon>Tracheophyta</taxon>
        <taxon>Spermatophyta</taxon>
        <taxon>Magnoliopsida</taxon>
        <taxon>eudicotyledons</taxon>
        <taxon>Gunneridae</taxon>
        <taxon>Pentapetalae</taxon>
        <taxon>rosids</taxon>
        <taxon>malvids</taxon>
        <taxon>Brassicales</taxon>
        <taxon>Brassicaceae</taxon>
        <taxon>Brassiceae</taxon>
        <taxon>Eruca</taxon>
    </lineage>
</organism>
<keyword evidence="3" id="KW-1185">Reference proteome</keyword>
<dbReference type="Proteomes" id="UP001642260">
    <property type="component" value="Unassembled WGS sequence"/>
</dbReference>
<reference evidence="2 3" key="1">
    <citation type="submission" date="2022-03" db="EMBL/GenBank/DDBJ databases">
        <authorList>
            <person name="Macdonald S."/>
            <person name="Ahmed S."/>
            <person name="Newling K."/>
        </authorList>
    </citation>
    <scope>NUCLEOTIDE SEQUENCE [LARGE SCALE GENOMIC DNA]</scope>
</reference>
<comment type="caution">
    <text evidence="2">The sequence shown here is derived from an EMBL/GenBank/DDBJ whole genome shotgun (WGS) entry which is preliminary data.</text>
</comment>
<evidence type="ECO:0000313" key="3">
    <source>
        <dbReference type="Proteomes" id="UP001642260"/>
    </source>
</evidence>